<evidence type="ECO:0000259" key="2">
    <source>
        <dbReference type="Pfam" id="PF01613"/>
    </source>
</evidence>
<proteinExistence type="inferred from homology"/>
<dbReference type="InterPro" id="IPR052174">
    <property type="entry name" value="Flavoredoxin"/>
</dbReference>
<dbReference type="RefSeq" id="WP_204662392.1">
    <property type="nucleotide sequence ID" value="NZ_JAFBDT010000003.1"/>
</dbReference>
<accession>A0ABS2MP69</accession>
<name>A0ABS2MP69_9FIRM</name>
<dbReference type="PANTHER" id="PTHR43567">
    <property type="entry name" value="FLAVOREDOXIN-RELATED-RELATED"/>
    <property type="match status" value="1"/>
</dbReference>
<protein>
    <submittedName>
        <fullName evidence="3">Flavin reductase (DIM6/NTAB) family NADH-FMN oxidoreductase RutF</fullName>
    </submittedName>
</protein>
<reference evidence="3 4" key="1">
    <citation type="submission" date="2021-01" db="EMBL/GenBank/DDBJ databases">
        <title>Genomic Encyclopedia of Type Strains, Phase IV (KMG-IV): sequencing the most valuable type-strain genomes for metagenomic binning, comparative biology and taxonomic classification.</title>
        <authorList>
            <person name="Goeker M."/>
        </authorList>
    </citation>
    <scope>NUCLEOTIDE SEQUENCE [LARGE SCALE GENOMIC DNA]</scope>
    <source>
        <strain evidence="3 4">DSM 24436</strain>
    </source>
</reference>
<dbReference type="Proteomes" id="UP000767854">
    <property type="component" value="Unassembled WGS sequence"/>
</dbReference>
<sequence>MRSVSFQELSKDYLTQLVKGAFLTVKNGKTLNTMTIGWGTIGYIWNKPVLMVPVRLQRYTYNLIDKSDSFTVSVPVEKDLKAALKFCGTESGRDVNKFEALGLTAKPAKSVETPIIGECNLHVECRIIYKQLMEPGTLADDIHEKSYPQHDFHVMVYGEILDAYYTD</sequence>
<comment type="caution">
    <text evidence="3">The sequence shown here is derived from an EMBL/GenBank/DDBJ whole genome shotgun (WGS) entry which is preliminary data.</text>
</comment>
<dbReference type="SUPFAM" id="SSF50475">
    <property type="entry name" value="FMN-binding split barrel"/>
    <property type="match status" value="1"/>
</dbReference>
<dbReference type="InterPro" id="IPR012349">
    <property type="entry name" value="Split_barrel_FMN-bd"/>
</dbReference>
<dbReference type="Gene3D" id="2.30.110.10">
    <property type="entry name" value="Electron Transport, Fmn-binding Protein, Chain A"/>
    <property type="match status" value="1"/>
</dbReference>
<keyword evidence="4" id="KW-1185">Reference proteome</keyword>
<comment type="similarity">
    <text evidence="1">Belongs to the flavoredoxin family.</text>
</comment>
<gene>
    <name evidence="3" type="ORF">JOC49_000709</name>
</gene>
<organism evidence="3 4">
    <name type="scientific">Fusibacter tunisiensis</name>
    <dbReference type="NCBI Taxonomy" id="1008308"/>
    <lineage>
        <taxon>Bacteria</taxon>
        <taxon>Bacillati</taxon>
        <taxon>Bacillota</taxon>
        <taxon>Clostridia</taxon>
        <taxon>Eubacteriales</taxon>
        <taxon>Eubacteriales Family XII. Incertae Sedis</taxon>
        <taxon>Fusibacter</taxon>
    </lineage>
</organism>
<evidence type="ECO:0000313" key="3">
    <source>
        <dbReference type="EMBL" id="MBM7561192.1"/>
    </source>
</evidence>
<feature type="domain" description="Flavin reductase like" evidence="2">
    <location>
        <begin position="23"/>
        <end position="164"/>
    </location>
</feature>
<dbReference type="Pfam" id="PF01613">
    <property type="entry name" value="Flavin_Reduct"/>
    <property type="match status" value="1"/>
</dbReference>
<dbReference type="EMBL" id="JAFBDT010000003">
    <property type="protein sequence ID" value="MBM7561192.1"/>
    <property type="molecule type" value="Genomic_DNA"/>
</dbReference>
<evidence type="ECO:0000256" key="1">
    <source>
        <dbReference type="ARBA" id="ARBA00038054"/>
    </source>
</evidence>
<dbReference type="PANTHER" id="PTHR43567:SF5">
    <property type="entry name" value="HYPOTHETICAL CYTOSOLIC PROTEIN"/>
    <property type="match status" value="1"/>
</dbReference>
<dbReference type="InterPro" id="IPR002563">
    <property type="entry name" value="Flavin_Rdtase-like_dom"/>
</dbReference>
<evidence type="ECO:0000313" key="4">
    <source>
        <dbReference type="Proteomes" id="UP000767854"/>
    </source>
</evidence>